<dbReference type="EMBL" id="AUPC02000333">
    <property type="protein sequence ID" value="POG61626.1"/>
    <property type="molecule type" value="Genomic_DNA"/>
</dbReference>
<name>A0A2P4P8B1_RHIID</name>
<organism evidence="1 2">
    <name type="scientific">Rhizophagus irregularis (strain DAOM 181602 / DAOM 197198 / MUCL 43194)</name>
    <name type="common">Arbuscular mycorrhizal fungus</name>
    <name type="synonym">Glomus intraradices</name>
    <dbReference type="NCBI Taxonomy" id="747089"/>
    <lineage>
        <taxon>Eukaryota</taxon>
        <taxon>Fungi</taxon>
        <taxon>Fungi incertae sedis</taxon>
        <taxon>Mucoromycota</taxon>
        <taxon>Glomeromycotina</taxon>
        <taxon>Glomeromycetes</taxon>
        <taxon>Glomerales</taxon>
        <taxon>Glomeraceae</taxon>
        <taxon>Rhizophagus</taxon>
    </lineage>
</organism>
<reference evidence="1 2" key="1">
    <citation type="journal article" date="2013" name="Proc. Natl. Acad. Sci. U.S.A.">
        <title>Genome of an arbuscular mycorrhizal fungus provides insight into the oldest plant symbiosis.</title>
        <authorList>
            <person name="Tisserant E."/>
            <person name="Malbreil M."/>
            <person name="Kuo A."/>
            <person name="Kohler A."/>
            <person name="Symeonidi A."/>
            <person name="Balestrini R."/>
            <person name="Charron P."/>
            <person name="Duensing N."/>
            <person name="Frei Dit Frey N."/>
            <person name="Gianinazzi-Pearson V."/>
            <person name="Gilbert L.B."/>
            <person name="Handa Y."/>
            <person name="Herr J.R."/>
            <person name="Hijri M."/>
            <person name="Koul R."/>
            <person name="Kawaguchi M."/>
            <person name="Krajinski F."/>
            <person name="Lammers P.J."/>
            <person name="Masclaux F.G."/>
            <person name="Murat C."/>
            <person name="Morin E."/>
            <person name="Ndikumana S."/>
            <person name="Pagni M."/>
            <person name="Petitpierre D."/>
            <person name="Requena N."/>
            <person name="Rosikiewicz P."/>
            <person name="Riley R."/>
            <person name="Saito K."/>
            <person name="San Clemente H."/>
            <person name="Shapiro H."/>
            <person name="van Tuinen D."/>
            <person name="Becard G."/>
            <person name="Bonfante P."/>
            <person name="Paszkowski U."/>
            <person name="Shachar-Hill Y.Y."/>
            <person name="Tuskan G.A."/>
            <person name="Young P.W."/>
            <person name="Sanders I.R."/>
            <person name="Henrissat B."/>
            <person name="Rensing S.A."/>
            <person name="Grigoriev I.V."/>
            <person name="Corradi N."/>
            <person name="Roux C."/>
            <person name="Martin F."/>
        </authorList>
    </citation>
    <scope>NUCLEOTIDE SEQUENCE [LARGE SCALE GENOMIC DNA]</scope>
    <source>
        <strain evidence="1 2">DAOM 197198</strain>
    </source>
</reference>
<accession>A0A2P4P8B1</accession>
<evidence type="ECO:0000313" key="2">
    <source>
        <dbReference type="Proteomes" id="UP000018888"/>
    </source>
</evidence>
<sequence>MPVFIQQKQSTSIQHWRYTQYRLTIQHWRLYHINNYIISKSVKKYPLCKRS</sequence>
<proteinExistence type="predicted"/>
<protein>
    <submittedName>
        <fullName evidence="1">Uncharacterized protein</fullName>
    </submittedName>
</protein>
<reference evidence="1 2" key="2">
    <citation type="journal article" date="2018" name="New Phytol.">
        <title>High intraspecific genome diversity in the model arbuscular mycorrhizal symbiont Rhizophagus irregularis.</title>
        <authorList>
            <person name="Chen E.C.H."/>
            <person name="Morin E."/>
            <person name="Beaudet D."/>
            <person name="Noel J."/>
            <person name="Yildirir G."/>
            <person name="Ndikumana S."/>
            <person name="Charron P."/>
            <person name="St-Onge C."/>
            <person name="Giorgi J."/>
            <person name="Kruger M."/>
            <person name="Marton T."/>
            <person name="Ropars J."/>
            <person name="Grigoriev I.V."/>
            <person name="Hainaut M."/>
            <person name="Henrissat B."/>
            <person name="Roux C."/>
            <person name="Martin F."/>
            <person name="Corradi N."/>
        </authorList>
    </citation>
    <scope>NUCLEOTIDE SEQUENCE [LARGE SCALE GENOMIC DNA]</scope>
    <source>
        <strain evidence="1 2">DAOM 197198</strain>
    </source>
</reference>
<keyword evidence="2" id="KW-1185">Reference proteome</keyword>
<gene>
    <name evidence="1" type="ORF">GLOIN_2v1702842</name>
</gene>
<comment type="caution">
    <text evidence="1">The sequence shown here is derived from an EMBL/GenBank/DDBJ whole genome shotgun (WGS) entry which is preliminary data.</text>
</comment>
<evidence type="ECO:0000313" key="1">
    <source>
        <dbReference type="EMBL" id="POG61626.1"/>
    </source>
</evidence>
<dbReference type="Proteomes" id="UP000018888">
    <property type="component" value="Unassembled WGS sequence"/>
</dbReference>
<dbReference type="AlphaFoldDB" id="A0A2P4P8B1"/>